<dbReference type="EMBL" id="BMMZ01000004">
    <property type="protein sequence ID" value="GGL61449.1"/>
    <property type="molecule type" value="Genomic_DNA"/>
</dbReference>
<accession>A0A917S8H0</accession>
<sequence>MTGLRSYTYATLRVVPRVERGEFVNIGVVLYCQDLDFLCARAEVRPDRILALDPAADIDLITMSAQSVVEACQEPVGSNRENSGLVTRFGMLTALRSTVVQPSPVHTGLTADPAVTLDQLVRLLVLPPA</sequence>
<dbReference type="RefSeq" id="WP_188895081.1">
    <property type="nucleotide sequence ID" value="NZ_BMMZ01000004.1"/>
</dbReference>
<protein>
    <recommendedName>
        <fullName evidence="3">DUF3037 domain-containing protein</fullName>
    </recommendedName>
</protein>
<keyword evidence="2" id="KW-1185">Reference proteome</keyword>
<evidence type="ECO:0000313" key="2">
    <source>
        <dbReference type="Proteomes" id="UP000613840"/>
    </source>
</evidence>
<dbReference type="InterPro" id="IPR021398">
    <property type="entry name" value="DUF3037"/>
</dbReference>
<name>A0A917S8H0_9ACTN</name>
<reference evidence="1" key="1">
    <citation type="journal article" date="2014" name="Int. J. Syst. Evol. Microbiol.">
        <title>Complete genome sequence of Corynebacterium casei LMG S-19264T (=DSM 44701T), isolated from a smear-ripened cheese.</title>
        <authorList>
            <consortium name="US DOE Joint Genome Institute (JGI-PGF)"/>
            <person name="Walter F."/>
            <person name="Albersmeier A."/>
            <person name="Kalinowski J."/>
            <person name="Ruckert C."/>
        </authorList>
    </citation>
    <scope>NUCLEOTIDE SEQUENCE</scope>
    <source>
        <strain evidence="1">CGMCC 4.7306</strain>
    </source>
</reference>
<proteinExistence type="predicted"/>
<gene>
    <name evidence="1" type="ORF">GCM10011575_20010</name>
</gene>
<organism evidence="1 2">
    <name type="scientific">Microlunatus endophyticus</name>
    <dbReference type="NCBI Taxonomy" id="1716077"/>
    <lineage>
        <taxon>Bacteria</taxon>
        <taxon>Bacillati</taxon>
        <taxon>Actinomycetota</taxon>
        <taxon>Actinomycetes</taxon>
        <taxon>Propionibacteriales</taxon>
        <taxon>Propionibacteriaceae</taxon>
        <taxon>Microlunatus</taxon>
    </lineage>
</organism>
<dbReference type="Pfam" id="PF11236">
    <property type="entry name" value="DUF3037"/>
    <property type="match status" value="1"/>
</dbReference>
<evidence type="ECO:0008006" key="3">
    <source>
        <dbReference type="Google" id="ProtNLM"/>
    </source>
</evidence>
<evidence type="ECO:0000313" key="1">
    <source>
        <dbReference type="EMBL" id="GGL61449.1"/>
    </source>
</evidence>
<dbReference type="Proteomes" id="UP000613840">
    <property type="component" value="Unassembled WGS sequence"/>
</dbReference>
<reference evidence="1" key="2">
    <citation type="submission" date="2020-09" db="EMBL/GenBank/DDBJ databases">
        <authorList>
            <person name="Sun Q."/>
            <person name="Zhou Y."/>
        </authorList>
    </citation>
    <scope>NUCLEOTIDE SEQUENCE</scope>
    <source>
        <strain evidence="1">CGMCC 4.7306</strain>
    </source>
</reference>
<comment type="caution">
    <text evidence="1">The sequence shown here is derived from an EMBL/GenBank/DDBJ whole genome shotgun (WGS) entry which is preliminary data.</text>
</comment>
<dbReference type="AlphaFoldDB" id="A0A917S8H0"/>